<gene>
    <name evidence="2" type="ORF">ACHAWU_007054</name>
</gene>
<dbReference type="Proteomes" id="UP001530293">
    <property type="component" value="Unassembled WGS sequence"/>
</dbReference>
<evidence type="ECO:0000259" key="1">
    <source>
        <dbReference type="Pfam" id="PF21948"/>
    </source>
</evidence>
<dbReference type="InterPro" id="IPR045864">
    <property type="entry name" value="aa-tRNA-synth_II/BPL/LPL"/>
</dbReference>
<accession>A0ABD3MCB9</accession>
<evidence type="ECO:0000313" key="2">
    <source>
        <dbReference type="EMBL" id="KAL3761237.1"/>
    </source>
</evidence>
<feature type="domain" description="BPL/LPL catalytic" evidence="1">
    <location>
        <begin position="98"/>
        <end position="167"/>
    </location>
</feature>
<comment type="caution">
    <text evidence="2">The sequence shown here is derived from an EMBL/GenBank/DDBJ whole genome shotgun (WGS) entry which is preliminary data.</text>
</comment>
<dbReference type="InterPro" id="IPR004143">
    <property type="entry name" value="BPL_LPL_catalytic"/>
</dbReference>
<dbReference type="InterPro" id="IPR053264">
    <property type="entry name" value="Lipoate-ligase_2_inactive"/>
</dbReference>
<dbReference type="PANTHER" id="PTHR43506">
    <property type="entry name" value="BIOTIN/LIPOATE A/B PROTEIN LIGASE FAMILY"/>
    <property type="match status" value="1"/>
</dbReference>
<sequence>MTMAMAAASLVASTRKHVYRFSKSSLAVRQLRGIHRPKVSWLDLRGTGLSAIERLAIEELLLRHDPWRRCWAIIGVHEPTENRILNNINLPAYYAPTAHQNSDEDTFGHVYEERNTSCAIIMGIGGKAERLIDIVSARKDGVLIIKRFSGGGTVVVDHSSLWTTFIGRNYILPHVAPFPREIMQWSADTIFGPAFDRWNEAIQPQPVHNNMEKESNKRQTLIVHGKSCGLCGGDNESIAIPSTDISASLRQSRTTSTLPTFRLKENDYILDSLHGERKIGGNAQAIVSGGFLHHTSFLWDWDNNNMKYLKLPDKRPTYRGDRSHDDFLVRLKDHYGKYSTKNSLFDHVKHAMHDRFHMEETTLRDVIKIANEQFGGLQQWFDGKCRTRVVQL</sequence>
<dbReference type="EMBL" id="JALLBG020000155">
    <property type="protein sequence ID" value="KAL3761237.1"/>
    <property type="molecule type" value="Genomic_DNA"/>
</dbReference>
<keyword evidence="3" id="KW-1185">Reference proteome</keyword>
<organism evidence="2 3">
    <name type="scientific">Discostella pseudostelligera</name>
    <dbReference type="NCBI Taxonomy" id="259834"/>
    <lineage>
        <taxon>Eukaryota</taxon>
        <taxon>Sar</taxon>
        <taxon>Stramenopiles</taxon>
        <taxon>Ochrophyta</taxon>
        <taxon>Bacillariophyta</taxon>
        <taxon>Coscinodiscophyceae</taxon>
        <taxon>Thalassiosirophycidae</taxon>
        <taxon>Stephanodiscales</taxon>
        <taxon>Stephanodiscaceae</taxon>
        <taxon>Discostella</taxon>
    </lineage>
</organism>
<feature type="domain" description="BPL/LPL catalytic" evidence="1">
    <location>
        <begin position="265"/>
        <end position="352"/>
    </location>
</feature>
<dbReference type="Pfam" id="PF21948">
    <property type="entry name" value="LplA-B_cat"/>
    <property type="match status" value="2"/>
</dbReference>
<dbReference type="PANTHER" id="PTHR43506:SF1">
    <property type="entry name" value="BPL_LPL CATALYTIC DOMAIN-CONTAINING PROTEIN"/>
    <property type="match status" value="1"/>
</dbReference>
<proteinExistence type="predicted"/>
<dbReference type="AlphaFoldDB" id="A0ABD3MCB9"/>
<reference evidence="2 3" key="1">
    <citation type="submission" date="2024-10" db="EMBL/GenBank/DDBJ databases">
        <title>Updated reference genomes for cyclostephanoid diatoms.</title>
        <authorList>
            <person name="Roberts W.R."/>
            <person name="Alverson A.J."/>
        </authorList>
    </citation>
    <scope>NUCLEOTIDE SEQUENCE [LARGE SCALE GENOMIC DNA]</scope>
    <source>
        <strain evidence="2 3">AJA232-27</strain>
    </source>
</reference>
<name>A0ABD3MCB9_9STRA</name>
<protein>
    <recommendedName>
        <fullName evidence="1">BPL/LPL catalytic domain-containing protein</fullName>
    </recommendedName>
</protein>
<evidence type="ECO:0000313" key="3">
    <source>
        <dbReference type="Proteomes" id="UP001530293"/>
    </source>
</evidence>
<dbReference type="SUPFAM" id="SSF55681">
    <property type="entry name" value="Class II aaRS and biotin synthetases"/>
    <property type="match status" value="1"/>
</dbReference>
<dbReference type="Gene3D" id="3.30.930.10">
    <property type="entry name" value="Bira Bifunctional Protein, Domain 2"/>
    <property type="match status" value="1"/>
</dbReference>